<evidence type="ECO:0000256" key="4">
    <source>
        <dbReference type="ARBA" id="ARBA00023082"/>
    </source>
</evidence>
<gene>
    <name evidence="9" type="primary">sigJ</name>
    <name evidence="9" type="ORF">IHE55_12945</name>
</gene>
<protein>
    <submittedName>
        <fullName evidence="9">RNA polymerase sigma factor SigJ</fullName>
    </submittedName>
</protein>
<proteinExistence type="inferred from homology"/>
<dbReference type="PANTHER" id="PTHR30173">
    <property type="entry name" value="SIGMA 19 FACTOR"/>
    <property type="match status" value="1"/>
</dbReference>
<evidence type="ECO:0000256" key="2">
    <source>
        <dbReference type="ARBA" id="ARBA00011344"/>
    </source>
</evidence>
<dbReference type="SUPFAM" id="SSF54427">
    <property type="entry name" value="NTF2-like"/>
    <property type="match status" value="1"/>
</dbReference>
<dbReference type="Proteomes" id="UP000807371">
    <property type="component" value="Unassembled WGS sequence"/>
</dbReference>
<accession>A0ABS0NKD4</accession>
<dbReference type="EMBL" id="JACYXC010000001">
    <property type="protein sequence ID" value="MBH5335655.1"/>
    <property type="molecule type" value="Genomic_DNA"/>
</dbReference>
<evidence type="ECO:0000259" key="7">
    <source>
        <dbReference type="Pfam" id="PF04542"/>
    </source>
</evidence>
<comment type="subunit">
    <text evidence="2">Interacts transiently with the RNA polymerase catalytic core formed by RpoA, RpoB, RpoC and RpoZ (2 alpha, 1 beta, 1 beta' and 1 omega subunit) to form the RNA polymerase holoenzyme that can initiate transcription.</text>
</comment>
<dbReference type="InterPro" id="IPR036388">
    <property type="entry name" value="WH-like_DNA-bd_sf"/>
</dbReference>
<dbReference type="NCBIfam" id="NF007214">
    <property type="entry name" value="PRK09636.1"/>
    <property type="match status" value="1"/>
</dbReference>
<dbReference type="InterPro" id="IPR014284">
    <property type="entry name" value="RNA_pol_sigma-70_dom"/>
</dbReference>
<organism evidence="9 10">
    <name type="scientific">Streptomyces pactum</name>
    <dbReference type="NCBI Taxonomy" id="68249"/>
    <lineage>
        <taxon>Bacteria</taxon>
        <taxon>Bacillati</taxon>
        <taxon>Actinomycetota</taxon>
        <taxon>Actinomycetes</taxon>
        <taxon>Kitasatosporales</taxon>
        <taxon>Streptomycetaceae</taxon>
        <taxon>Streptomyces</taxon>
    </lineage>
</organism>
<evidence type="ECO:0000256" key="1">
    <source>
        <dbReference type="ARBA" id="ARBA00010641"/>
    </source>
</evidence>
<dbReference type="InterPro" id="IPR052704">
    <property type="entry name" value="ECF_Sigma-70_Domain"/>
</dbReference>
<dbReference type="Gene3D" id="3.10.450.50">
    <property type="match status" value="1"/>
</dbReference>
<evidence type="ECO:0000256" key="3">
    <source>
        <dbReference type="ARBA" id="ARBA00023015"/>
    </source>
</evidence>
<keyword evidence="4" id="KW-0731">Sigma factor</keyword>
<comment type="caution">
    <text evidence="9">The sequence shown here is derived from an EMBL/GenBank/DDBJ whole genome shotgun (WGS) entry which is preliminary data.</text>
</comment>
<dbReference type="InterPro" id="IPR032710">
    <property type="entry name" value="NTF2-like_dom_sf"/>
</dbReference>
<keyword evidence="3" id="KW-0805">Transcription regulation</keyword>
<evidence type="ECO:0000313" key="10">
    <source>
        <dbReference type="Proteomes" id="UP000807371"/>
    </source>
</evidence>
<dbReference type="Gene3D" id="1.10.1740.10">
    <property type="match status" value="1"/>
</dbReference>
<feature type="domain" description="RNA polymerase sigma factor 70 region 4 type 2" evidence="8">
    <location>
        <begin position="115"/>
        <end position="166"/>
    </location>
</feature>
<reference evidence="9 10" key="1">
    <citation type="submission" date="2020-09" db="EMBL/GenBank/DDBJ databases">
        <title>Biosynthesis of the nuclear factor of activated T cells inhibitor NFAT-133 and its congeners in Streptomyces pactum.</title>
        <authorList>
            <person name="Zhou W."/>
            <person name="Posri P."/>
            <person name="Abugrain M.E."/>
            <person name="Weisberg A.J."/>
            <person name="Chang J.H."/>
            <person name="Mahmud T."/>
        </authorList>
    </citation>
    <scope>NUCLEOTIDE SEQUENCE [LARGE SCALE GENOMIC DNA]</scope>
    <source>
        <strain evidence="9 10">ATCC 27456</strain>
    </source>
</reference>
<dbReference type="SUPFAM" id="SSF88946">
    <property type="entry name" value="Sigma2 domain of RNA polymerase sigma factors"/>
    <property type="match status" value="1"/>
</dbReference>
<dbReference type="InterPro" id="IPR007627">
    <property type="entry name" value="RNA_pol_sigma70_r2"/>
</dbReference>
<feature type="region of interest" description="Disordered" evidence="6">
    <location>
        <begin position="300"/>
        <end position="341"/>
    </location>
</feature>
<feature type="domain" description="RNA polymerase sigma-70 region 2" evidence="7">
    <location>
        <begin position="7"/>
        <end position="70"/>
    </location>
</feature>
<evidence type="ECO:0000256" key="6">
    <source>
        <dbReference type="SAM" id="MobiDB-lite"/>
    </source>
</evidence>
<comment type="similarity">
    <text evidence="1">Belongs to the sigma-70 factor family. ECF subfamily.</text>
</comment>
<dbReference type="CDD" id="cd06171">
    <property type="entry name" value="Sigma70_r4"/>
    <property type="match status" value="1"/>
</dbReference>
<dbReference type="NCBIfam" id="TIGR02937">
    <property type="entry name" value="sigma70-ECF"/>
    <property type="match status" value="1"/>
</dbReference>
<dbReference type="PANTHER" id="PTHR30173:SF43">
    <property type="entry name" value="ECF RNA POLYMERASE SIGMA FACTOR SIGI-RELATED"/>
    <property type="match status" value="1"/>
</dbReference>
<evidence type="ECO:0000313" key="9">
    <source>
        <dbReference type="EMBL" id="MBH5335655.1"/>
    </source>
</evidence>
<dbReference type="Pfam" id="PF08281">
    <property type="entry name" value="Sigma70_r4_2"/>
    <property type="match status" value="1"/>
</dbReference>
<dbReference type="InterPro" id="IPR013324">
    <property type="entry name" value="RNA_pol_sigma_r3/r4-like"/>
</dbReference>
<dbReference type="SUPFAM" id="SSF88659">
    <property type="entry name" value="Sigma3 and sigma4 domains of RNA polymerase sigma factors"/>
    <property type="match status" value="1"/>
</dbReference>
<evidence type="ECO:0000256" key="5">
    <source>
        <dbReference type="ARBA" id="ARBA00023163"/>
    </source>
</evidence>
<sequence>MAELAEFETHRSRLWAVAYRITGSVADADDAVQEAWLRWQSLPDDVADEPRAYLTTIVSRICYDQLNSARSRRETYIGPWLPEPVLDGAGRVALGHGDDAPSPEDRVTLDESVGMALLTVLERLTPAERTAFVLHDVFAVPFPEIAEVVGRTPDAVRQLASRARRHVRAEAPRRSVDKGEHRRAVDAFLHAVTGGDFEGLLKVLDPHVVWRSDGGGKVRAARRPVFGQDKVARMAHAISRRFEPERMRLSPREVNGAPGLVFVDHVGRQVGVLAFTVGEGGRITEIDVVVNPDKLRHLDLDALSGDPDALSGDPEGLSGSPEELSGDPDGPAGASGDPDGV</sequence>
<keyword evidence="5" id="KW-0804">Transcription</keyword>
<dbReference type="InterPro" id="IPR013325">
    <property type="entry name" value="RNA_pol_sigma_r2"/>
</dbReference>
<keyword evidence="10" id="KW-1185">Reference proteome</keyword>
<dbReference type="InterPro" id="IPR013249">
    <property type="entry name" value="RNA_pol_sigma70_r4_t2"/>
</dbReference>
<dbReference type="Pfam" id="PF04542">
    <property type="entry name" value="Sigma70_r2"/>
    <property type="match status" value="1"/>
</dbReference>
<dbReference type="RefSeq" id="WP_197989174.1">
    <property type="nucleotide sequence ID" value="NZ_JACYXC010000001.1"/>
</dbReference>
<feature type="compositionally biased region" description="Low complexity" evidence="6">
    <location>
        <begin position="327"/>
        <end position="341"/>
    </location>
</feature>
<evidence type="ECO:0000259" key="8">
    <source>
        <dbReference type="Pfam" id="PF08281"/>
    </source>
</evidence>
<name>A0ABS0NKD4_9ACTN</name>
<dbReference type="Gene3D" id="1.10.10.10">
    <property type="entry name" value="Winged helix-like DNA-binding domain superfamily/Winged helix DNA-binding domain"/>
    <property type="match status" value="1"/>
</dbReference>